<evidence type="ECO:0000256" key="1">
    <source>
        <dbReference type="ARBA" id="ARBA00004651"/>
    </source>
</evidence>
<evidence type="ECO:0000256" key="7">
    <source>
        <dbReference type="SAM" id="Phobius"/>
    </source>
</evidence>
<dbReference type="GO" id="GO:0015421">
    <property type="term" value="F:ABC-type oligopeptide transporter activity"/>
    <property type="evidence" value="ECO:0007669"/>
    <property type="project" value="TreeGrafter"/>
</dbReference>
<feature type="transmembrane region" description="Helical" evidence="7">
    <location>
        <begin position="56"/>
        <end position="74"/>
    </location>
</feature>
<dbReference type="Gene3D" id="3.40.50.300">
    <property type="entry name" value="P-loop containing nucleotide triphosphate hydrolases"/>
    <property type="match status" value="1"/>
</dbReference>
<dbReference type="Gene3D" id="1.20.1560.10">
    <property type="entry name" value="ABC transporter type 1, transmembrane domain"/>
    <property type="match status" value="1"/>
</dbReference>
<reference evidence="10 11" key="1">
    <citation type="submission" date="2015-01" db="EMBL/GenBank/DDBJ databases">
        <title>Deinococcus soli/N5/whole genome sequencing.</title>
        <authorList>
            <person name="Kim M.K."/>
            <person name="Srinivasan S."/>
            <person name="Lee J.-J."/>
        </authorList>
    </citation>
    <scope>NUCLEOTIDE SEQUENCE [LARGE SCALE GENOMIC DNA]</scope>
    <source>
        <strain evidence="10 11">N5</strain>
    </source>
</reference>
<keyword evidence="5 7" id="KW-1133">Transmembrane helix</keyword>
<dbReference type="GO" id="GO:0005524">
    <property type="term" value="F:ATP binding"/>
    <property type="evidence" value="ECO:0007669"/>
    <property type="project" value="UniProtKB-KW"/>
</dbReference>
<dbReference type="InterPro" id="IPR011527">
    <property type="entry name" value="ABC1_TM_dom"/>
</dbReference>
<protein>
    <recommendedName>
        <fullName evidence="12">ABC transporter ATP-binding protein</fullName>
    </recommendedName>
</protein>
<dbReference type="InterPro" id="IPR003439">
    <property type="entry name" value="ABC_transporter-like_ATP-bd"/>
</dbReference>
<dbReference type="PROSITE" id="PS50893">
    <property type="entry name" value="ABC_TRANSPORTER_2"/>
    <property type="match status" value="1"/>
</dbReference>
<keyword evidence="3" id="KW-0547">Nucleotide-binding</keyword>
<evidence type="ECO:0000313" key="10">
    <source>
        <dbReference type="EMBL" id="AKH17520.1"/>
    </source>
</evidence>
<evidence type="ECO:0000313" key="11">
    <source>
        <dbReference type="Proteomes" id="UP000034024"/>
    </source>
</evidence>
<dbReference type="PANTHER" id="PTHR43394">
    <property type="entry name" value="ATP-DEPENDENT PERMEASE MDL1, MITOCHONDRIAL"/>
    <property type="match status" value="1"/>
</dbReference>
<evidence type="ECO:0000259" key="8">
    <source>
        <dbReference type="PROSITE" id="PS50893"/>
    </source>
</evidence>
<dbReference type="Pfam" id="PF00664">
    <property type="entry name" value="ABC_membrane"/>
    <property type="match status" value="1"/>
</dbReference>
<feature type="domain" description="ABC transporter" evidence="8">
    <location>
        <begin position="333"/>
        <end position="527"/>
    </location>
</feature>
<dbReference type="Proteomes" id="UP000034024">
    <property type="component" value="Chromosome"/>
</dbReference>
<evidence type="ECO:0000256" key="3">
    <source>
        <dbReference type="ARBA" id="ARBA00022741"/>
    </source>
</evidence>
<feature type="transmembrane region" description="Helical" evidence="7">
    <location>
        <begin position="146"/>
        <end position="174"/>
    </location>
</feature>
<name>A0A0F7JS86_9DEIO</name>
<dbReference type="InterPro" id="IPR003593">
    <property type="entry name" value="AAA+_ATPase"/>
</dbReference>
<dbReference type="SUPFAM" id="SSF90123">
    <property type="entry name" value="ABC transporter transmembrane region"/>
    <property type="match status" value="1"/>
</dbReference>
<dbReference type="EMBL" id="CP011389">
    <property type="protein sequence ID" value="AKH17520.1"/>
    <property type="molecule type" value="Genomic_DNA"/>
</dbReference>
<organism evidence="10 11">
    <name type="scientific">Deinococcus soli</name>
    <name type="common">ex Cha et al. 2016</name>
    <dbReference type="NCBI Taxonomy" id="1309411"/>
    <lineage>
        <taxon>Bacteria</taxon>
        <taxon>Thermotogati</taxon>
        <taxon>Deinococcota</taxon>
        <taxon>Deinococci</taxon>
        <taxon>Deinococcales</taxon>
        <taxon>Deinococcaceae</taxon>
        <taxon>Deinococcus</taxon>
    </lineage>
</organism>
<keyword evidence="2 7" id="KW-0812">Transmembrane</keyword>
<dbReference type="GO" id="GO:0016887">
    <property type="term" value="F:ATP hydrolysis activity"/>
    <property type="evidence" value="ECO:0007669"/>
    <property type="project" value="InterPro"/>
</dbReference>
<gene>
    <name evidence="10" type="ORF">SY84_11245</name>
</gene>
<dbReference type="RefSeq" id="WP_046844088.1">
    <property type="nucleotide sequence ID" value="NZ_BMHJ01000047.1"/>
</dbReference>
<dbReference type="SUPFAM" id="SSF52540">
    <property type="entry name" value="P-loop containing nucleoside triphosphate hydrolases"/>
    <property type="match status" value="1"/>
</dbReference>
<dbReference type="SMART" id="SM00382">
    <property type="entry name" value="AAA"/>
    <property type="match status" value="1"/>
</dbReference>
<comment type="subcellular location">
    <subcellularLocation>
        <location evidence="1">Cell membrane</location>
        <topology evidence="1">Multi-pass membrane protein</topology>
    </subcellularLocation>
</comment>
<evidence type="ECO:0008006" key="12">
    <source>
        <dbReference type="Google" id="ProtNLM"/>
    </source>
</evidence>
<evidence type="ECO:0000256" key="4">
    <source>
        <dbReference type="ARBA" id="ARBA00022840"/>
    </source>
</evidence>
<keyword evidence="11" id="KW-1185">Reference proteome</keyword>
<proteinExistence type="predicted"/>
<dbReference type="AlphaFoldDB" id="A0A0F7JS86"/>
<dbReference type="InterPro" id="IPR039421">
    <property type="entry name" value="Type_1_exporter"/>
</dbReference>
<keyword evidence="6 7" id="KW-0472">Membrane</keyword>
<dbReference type="PANTHER" id="PTHR43394:SF1">
    <property type="entry name" value="ATP-BINDING CASSETTE SUB-FAMILY B MEMBER 10, MITOCHONDRIAL"/>
    <property type="match status" value="1"/>
</dbReference>
<dbReference type="OrthoDB" id="2365508at2"/>
<dbReference type="PROSITE" id="PS50929">
    <property type="entry name" value="ABC_TM1F"/>
    <property type="match status" value="1"/>
</dbReference>
<accession>A0A0F7JS86</accession>
<dbReference type="PATRIC" id="fig|1309411.5.peg.2281"/>
<dbReference type="CDD" id="cd07346">
    <property type="entry name" value="ABC_6TM_exporters"/>
    <property type="match status" value="1"/>
</dbReference>
<dbReference type="InterPro" id="IPR027417">
    <property type="entry name" value="P-loop_NTPase"/>
</dbReference>
<feature type="domain" description="ABC transmembrane type-1" evidence="9">
    <location>
        <begin position="29"/>
        <end position="302"/>
    </location>
</feature>
<evidence type="ECO:0000256" key="6">
    <source>
        <dbReference type="ARBA" id="ARBA00023136"/>
    </source>
</evidence>
<evidence type="ECO:0000256" key="5">
    <source>
        <dbReference type="ARBA" id="ARBA00022989"/>
    </source>
</evidence>
<feature type="transmembrane region" description="Helical" evidence="7">
    <location>
        <begin position="20"/>
        <end position="44"/>
    </location>
</feature>
<keyword evidence="4" id="KW-0067">ATP-binding</keyword>
<dbReference type="KEGG" id="dch:SY84_11245"/>
<feature type="transmembrane region" description="Helical" evidence="7">
    <location>
        <begin position="250"/>
        <end position="268"/>
    </location>
</feature>
<evidence type="ECO:0000256" key="2">
    <source>
        <dbReference type="ARBA" id="ARBA00022692"/>
    </source>
</evidence>
<evidence type="ECO:0000259" key="9">
    <source>
        <dbReference type="PROSITE" id="PS50929"/>
    </source>
</evidence>
<dbReference type="GO" id="GO:0005886">
    <property type="term" value="C:plasma membrane"/>
    <property type="evidence" value="ECO:0007669"/>
    <property type="project" value="UniProtKB-SubCell"/>
</dbReference>
<dbReference type="Pfam" id="PF00005">
    <property type="entry name" value="ABC_tran"/>
    <property type="match status" value="1"/>
</dbReference>
<dbReference type="InterPro" id="IPR036640">
    <property type="entry name" value="ABC1_TM_sf"/>
</dbReference>
<sequence length="527" mass="57084">MRSWKEDWTLVVAGQTRPYLLALTWAGSIAFLMTALNPLATRLIFDVAVARGRLDWLIGIAAVSLLVFSLLRWADFQGGQYQQRLTNRLSAALTRRMVDGYYRLPPVLVAQQGDGYFVARTMTEVEQTVTPVVTTGMQLLRALMTLVTALVTVLLLSWQLTSVLLVITPALLLLARHFAARLHQDAHGVQEATAAQQEIHAAAIGAYRTVRTFQLDGLALHQLMRAVDRRLDAVYTLGYRSGKYSTLSRITLSVAELLVLVLGGYAVMTTSLTLGSLMAYMTAYWMAVGAVQSLIDLLPGVQVLRANIARLAGLLAQATEAPSFPAAPRQVAIEWQGAAFGQGDTATLTDVNLTVPTGSRVLIQGANGAGKSTLALTALGLLPLRDGTLSRSGEVSGLVEPVVFPALPLRELLSGHDPRAAQELTEAFGLTALLDARYDELSLGQRKKFALTMTLLKPADLYVFDEPLANLDDPTQLTAFQLMLKYTGGKTMLSIMHDAASVTGYFDLVADVRAGRLHLNDTPLQVA</sequence>